<evidence type="ECO:0000313" key="2">
    <source>
        <dbReference type="EMBL" id="WOO79959.1"/>
    </source>
</evidence>
<reference evidence="2" key="1">
    <citation type="submission" date="2023-10" db="EMBL/GenBank/DDBJ databases">
        <authorList>
            <person name="Noh H."/>
        </authorList>
    </citation>
    <scope>NUCLEOTIDE SEQUENCE</scope>
    <source>
        <strain evidence="2">DUCC4014</strain>
    </source>
</reference>
<feature type="compositionally biased region" description="Basic and acidic residues" evidence="1">
    <location>
        <begin position="755"/>
        <end position="774"/>
    </location>
</feature>
<proteinExistence type="predicted"/>
<feature type="compositionally biased region" description="Basic and acidic residues" evidence="1">
    <location>
        <begin position="543"/>
        <end position="555"/>
    </location>
</feature>
<protein>
    <recommendedName>
        <fullName evidence="4">BRCT domain-containing protein</fullName>
    </recommendedName>
</protein>
<feature type="region of interest" description="Disordered" evidence="1">
    <location>
        <begin position="1"/>
        <end position="25"/>
    </location>
</feature>
<name>A0AAF0Y8J7_9TREE</name>
<organism evidence="2 3">
    <name type="scientific">Vanrija pseudolonga</name>
    <dbReference type="NCBI Taxonomy" id="143232"/>
    <lineage>
        <taxon>Eukaryota</taxon>
        <taxon>Fungi</taxon>
        <taxon>Dikarya</taxon>
        <taxon>Basidiomycota</taxon>
        <taxon>Agaricomycotina</taxon>
        <taxon>Tremellomycetes</taxon>
        <taxon>Trichosporonales</taxon>
        <taxon>Trichosporonaceae</taxon>
        <taxon>Vanrija</taxon>
    </lineage>
</organism>
<keyword evidence="3" id="KW-1185">Reference proteome</keyword>
<feature type="compositionally biased region" description="Acidic residues" evidence="1">
    <location>
        <begin position="627"/>
        <end position="639"/>
    </location>
</feature>
<feature type="compositionally biased region" description="Low complexity" evidence="1">
    <location>
        <begin position="1"/>
        <end position="13"/>
    </location>
</feature>
<feature type="compositionally biased region" description="Gly residues" evidence="1">
    <location>
        <begin position="777"/>
        <end position="793"/>
    </location>
</feature>
<sequence>MVITGTTPPGAEAPTPPPAEGPTPPLDLGAGPLVFVWRRSAWCKEAHLTVENLVHQFGGRLVDTGTQSEDDKVFGVFVIVPRLFEWNLAIPELDVKDNFEERAHKYCNTMSMSRCLINRRSQLTRVTTEWLEACMEKGKIRKPERPNGQLRLYPSTTEDRATCKMILRRLAKFEKTHTDMTTASKTANDDGFYAWHAKMYEKPQMGKNKKGVKTARTVCKEFRLWFEKESAWFAKRKHYRRNEGVVAEPDHTDLSESDEEDSSGEQPVSNRRNRPEESKIYKLRSREKEKMAALSRWTMKSSSPFLDGISAQEAYTFLNIGLVESGEGTVEQVVVAYVANRLEQTGMRVDSVPSELVEFQCGPSSLEPNLRTDINFSILGIKLTVQGRNVVVQALLDHSRKRMWLGLVTTNKPTDEEKSDIAIQANRDETERQIGQVYLGSKPAAIHGTIHVLERGLEEDCVPANRVITLYRLVKQLPRATASPNSAWHTVMVDQLDLATAAAWVLIKVFRACEGPAGSPLEEARGKHVNSAGKGPANGAAEGKGDDQHKARDTGEGNGTSDDILNAVDSPAASTTAQLRAKASASLSKSSAPGTSLSKRPRAVTDGETLKRNASGRPPQKKHAGDADDTSDDDSESDAVEQTSSADPSASVSNQHQASNTRAGRPTTSPEDEPGWEEGTAAETSKDSTTAAWDEDAWSVGSRSTLDDDDERQVPPLGGAGGAGGGDGGGGGGGPGQNGGGGQSGNGRKSGGAGKVDEGKDGGGDRSNGPKKDGAGPPEGGGKRGPSGIGAQR</sequence>
<feature type="compositionally biased region" description="Gly residues" evidence="1">
    <location>
        <begin position="718"/>
        <end position="754"/>
    </location>
</feature>
<feature type="region of interest" description="Disordered" evidence="1">
    <location>
        <begin position="246"/>
        <end position="278"/>
    </location>
</feature>
<evidence type="ECO:0008006" key="4">
    <source>
        <dbReference type="Google" id="ProtNLM"/>
    </source>
</evidence>
<feature type="compositionally biased region" description="Low complexity" evidence="1">
    <location>
        <begin position="577"/>
        <end position="598"/>
    </location>
</feature>
<dbReference type="GeneID" id="87806716"/>
<evidence type="ECO:0000256" key="1">
    <source>
        <dbReference type="SAM" id="MobiDB-lite"/>
    </source>
</evidence>
<feature type="compositionally biased region" description="Polar residues" evidence="1">
    <location>
        <begin position="640"/>
        <end position="669"/>
    </location>
</feature>
<evidence type="ECO:0000313" key="3">
    <source>
        <dbReference type="Proteomes" id="UP000827549"/>
    </source>
</evidence>
<dbReference type="RefSeq" id="XP_062625991.1">
    <property type="nucleotide sequence ID" value="XM_062770007.1"/>
</dbReference>
<feature type="compositionally biased region" description="Pro residues" evidence="1">
    <location>
        <begin position="14"/>
        <end position="25"/>
    </location>
</feature>
<dbReference type="Proteomes" id="UP000827549">
    <property type="component" value="Chromosome 2"/>
</dbReference>
<dbReference type="EMBL" id="CP086715">
    <property type="protein sequence ID" value="WOO79959.1"/>
    <property type="molecule type" value="Genomic_DNA"/>
</dbReference>
<dbReference type="AlphaFoldDB" id="A0AAF0Y8J7"/>
<accession>A0AAF0Y8J7</accession>
<feature type="region of interest" description="Disordered" evidence="1">
    <location>
        <begin position="520"/>
        <end position="793"/>
    </location>
</feature>
<gene>
    <name evidence="2" type="ORF">LOC62_02G003473</name>
</gene>